<sequence length="97" mass="10685">MADPIYDELRQIERIDPLIAKYRREHRLLLTDIFMIFGAALAAIVFAAWLDRAITSANAARLCGEACIEFPRDGVMSPPASRNYPSASVEGAFLGGE</sequence>
<comment type="caution">
    <text evidence="2">The sequence shown here is derived from an EMBL/GenBank/DDBJ whole genome shotgun (WGS) entry which is preliminary data.</text>
</comment>
<organism evidence="2 3">
    <name type="scientific">Cereibacter sphaeroides</name>
    <name type="common">Rhodobacter sphaeroides</name>
    <dbReference type="NCBI Taxonomy" id="1063"/>
    <lineage>
        <taxon>Bacteria</taxon>
        <taxon>Pseudomonadati</taxon>
        <taxon>Pseudomonadota</taxon>
        <taxon>Alphaproteobacteria</taxon>
        <taxon>Rhodobacterales</taxon>
        <taxon>Paracoccaceae</taxon>
        <taxon>Cereibacter</taxon>
    </lineage>
</organism>
<protein>
    <submittedName>
        <fullName evidence="2">Uncharacterized protein</fullName>
    </submittedName>
</protein>
<feature type="transmembrane region" description="Helical" evidence="1">
    <location>
        <begin position="28"/>
        <end position="50"/>
    </location>
</feature>
<proteinExistence type="predicted"/>
<keyword evidence="1" id="KW-1133">Transmembrane helix</keyword>
<keyword evidence="1" id="KW-0472">Membrane</keyword>
<name>A0A2W5SEC6_CERSP</name>
<evidence type="ECO:0000313" key="2">
    <source>
        <dbReference type="EMBL" id="PZQ99182.1"/>
    </source>
</evidence>
<accession>A0A2W5SEC6</accession>
<dbReference type="Proteomes" id="UP000248975">
    <property type="component" value="Unassembled WGS sequence"/>
</dbReference>
<evidence type="ECO:0000256" key="1">
    <source>
        <dbReference type="SAM" id="Phobius"/>
    </source>
</evidence>
<reference evidence="2 3" key="1">
    <citation type="submission" date="2017-08" db="EMBL/GenBank/DDBJ databases">
        <title>Infants hospitalized years apart are colonized by the same room-sourced microbial strains.</title>
        <authorList>
            <person name="Brooks B."/>
            <person name="Olm M.R."/>
            <person name="Firek B.A."/>
            <person name="Baker R."/>
            <person name="Thomas B.C."/>
            <person name="Morowitz M.J."/>
            <person name="Banfield J.F."/>
        </authorList>
    </citation>
    <scope>NUCLEOTIDE SEQUENCE [LARGE SCALE GENOMIC DNA]</scope>
    <source>
        <strain evidence="2">S2_003_000_R2_11</strain>
    </source>
</reference>
<keyword evidence="1" id="KW-0812">Transmembrane</keyword>
<dbReference type="EMBL" id="QFQS01000001">
    <property type="protein sequence ID" value="PZQ99182.1"/>
    <property type="molecule type" value="Genomic_DNA"/>
</dbReference>
<gene>
    <name evidence="2" type="ORF">DI533_00295</name>
</gene>
<dbReference type="AlphaFoldDB" id="A0A2W5SEC6"/>
<evidence type="ECO:0000313" key="3">
    <source>
        <dbReference type="Proteomes" id="UP000248975"/>
    </source>
</evidence>